<sequence>MSRFTQAVSWSGRGVTLILFAVFPADASIASLERVGGQVQPRDVRRYRLEDLDRRLGGRQCYEWDLAFDAVPSGAEGLVSAWLAAALDAGAEFAWFAFEGSFNFNHILTADIADQVFAVGSSAGIHVAIDDRARVAAGWVATITAVRERAGL</sequence>
<evidence type="ECO:0000313" key="1">
    <source>
        <dbReference type="EMBL" id="GIG33579.1"/>
    </source>
</evidence>
<comment type="caution">
    <text evidence="1">The sequence shown here is derived from an EMBL/GenBank/DDBJ whole genome shotgun (WGS) entry which is preliminary data.</text>
</comment>
<reference evidence="1 2" key="1">
    <citation type="submission" date="2021-01" db="EMBL/GenBank/DDBJ databases">
        <title>Whole genome shotgun sequence of Cellulomonas oligotrophica NBRC 109435.</title>
        <authorList>
            <person name="Komaki H."/>
            <person name="Tamura T."/>
        </authorList>
    </citation>
    <scope>NUCLEOTIDE SEQUENCE [LARGE SCALE GENOMIC DNA]</scope>
    <source>
        <strain evidence="1 2">NBRC 109435</strain>
    </source>
</reference>
<gene>
    <name evidence="1" type="ORF">Col01nite_27380</name>
</gene>
<organism evidence="1 2">
    <name type="scientific">Cellulomonas oligotrophica</name>
    <dbReference type="NCBI Taxonomy" id="931536"/>
    <lineage>
        <taxon>Bacteria</taxon>
        <taxon>Bacillati</taxon>
        <taxon>Actinomycetota</taxon>
        <taxon>Actinomycetes</taxon>
        <taxon>Micrococcales</taxon>
        <taxon>Cellulomonadaceae</taxon>
        <taxon>Cellulomonas</taxon>
    </lineage>
</organism>
<proteinExistence type="predicted"/>
<protein>
    <submittedName>
        <fullName evidence="1">Uncharacterized protein</fullName>
    </submittedName>
</protein>
<dbReference type="Proteomes" id="UP000618382">
    <property type="component" value="Unassembled WGS sequence"/>
</dbReference>
<accession>A0ABQ4DCY5</accession>
<evidence type="ECO:0000313" key="2">
    <source>
        <dbReference type="Proteomes" id="UP000618382"/>
    </source>
</evidence>
<dbReference type="EMBL" id="BONN01000008">
    <property type="protein sequence ID" value="GIG33579.1"/>
    <property type="molecule type" value="Genomic_DNA"/>
</dbReference>
<keyword evidence="2" id="KW-1185">Reference proteome</keyword>
<name>A0ABQ4DCY5_9CELL</name>